<sequence>MQPLLPALLREHGNALPPSPTPRRPLAPTPPLLLRGPRFRTRSPRRSCDFQQRVGRPETDHGDGPTPCVVLLTRAADREADALSVHLAAAGVPLVRFDCDRAPGTGVTYELGAALDVAGVRTRPLVVWSRYFTPASIPADAADPRLAGYLRGQWAGWRDLLIGLRGARVVNRAGVPGRITQLDVAADAGLRVPATVVTSTPAAAAAALPGAGPVIVKSLGDHYVESAPGVLDGVFARTIGRAELAREPGAEGAPVIVQEAVAARAEWRVYVVGGRFHTFASAPHAASAPFVAAELVPVRLIDTPAAIRGPLTELVHRWQLDVVAFDLLDTPDGPVFLEANAACDWLWLERATSTRVVTDAVVAELTAAYRAGLAA</sequence>
<dbReference type="SUPFAM" id="SSF56059">
    <property type="entry name" value="Glutathione synthetase ATP-binding domain-like"/>
    <property type="match status" value="1"/>
</dbReference>
<gene>
    <name evidence="2" type="ORF">SAMN05443637_101260</name>
</gene>
<name>A0A1M6NHZ3_PSETH</name>
<evidence type="ECO:0000313" key="2">
    <source>
        <dbReference type="EMBL" id="SHJ95224.1"/>
    </source>
</evidence>
<evidence type="ECO:0008006" key="4">
    <source>
        <dbReference type="Google" id="ProtNLM"/>
    </source>
</evidence>
<reference evidence="2 3" key="1">
    <citation type="submission" date="2016-11" db="EMBL/GenBank/DDBJ databases">
        <authorList>
            <person name="Jaros S."/>
            <person name="Januszkiewicz K."/>
            <person name="Wedrychowicz H."/>
        </authorList>
    </citation>
    <scope>NUCLEOTIDE SEQUENCE [LARGE SCALE GENOMIC DNA]</scope>
    <source>
        <strain evidence="2 3">DSM 43832</strain>
    </source>
</reference>
<dbReference type="Gene3D" id="3.30.470.20">
    <property type="entry name" value="ATP-grasp fold, B domain"/>
    <property type="match status" value="1"/>
</dbReference>
<dbReference type="RefSeq" id="WP_084754145.1">
    <property type="nucleotide sequence ID" value="NZ_CALGVN010000063.1"/>
</dbReference>
<dbReference type="EMBL" id="FRAP01000001">
    <property type="protein sequence ID" value="SHJ95224.1"/>
    <property type="molecule type" value="Genomic_DNA"/>
</dbReference>
<feature type="compositionally biased region" description="Pro residues" evidence="1">
    <location>
        <begin position="17"/>
        <end position="31"/>
    </location>
</feature>
<evidence type="ECO:0000256" key="1">
    <source>
        <dbReference type="SAM" id="MobiDB-lite"/>
    </source>
</evidence>
<protein>
    <recommendedName>
        <fullName evidence="4">ATP-grasp domain-containing protein</fullName>
    </recommendedName>
</protein>
<dbReference type="STRING" id="1848.SAMN05443637_101260"/>
<dbReference type="AlphaFoldDB" id="A0A1M6NHZ3"/>
<keyword evidence="3" id="KW-1185">Reference proteome</keyword>
<proteinExistence type="predicted"/>
<evidence type="ECO:0000313" key="3">
    <source>
        <dbReference type="Proteomes" id="UP000184363"/>
    </source>
</evidence>
<accession>A0A1M6NHZ3</accession>
<feature type="region of interest" description="Disordered" evidence="1">
    <location>
        <begin position="11"/>
        <end position="65"/>
    </location>
</feature>
<organism evidence="2 3">
    <name type="scientific">Pseudonocardia thermophila</name>
    <dbReference type="NCBI Taxonomy" id="1848"/>
    <lineage>
        <taxon>Bacteria</taxon>
        <taxon>Bacillati</taxon>
        <taxon>Actinomycetota</taxon>
        <taxon>Actinomycetes</taxon>
        <taxon>Pseudonocardiales</taxon>
        <taxon>Pseudonocardiaceae</taxon>
        <taxon>Pseudonocardia</taxon>
    </lineage>
</organism>
<dbReference type="OrthoDB" id="9794735at2"/>
<dbReference type="Proteomes" id="UP000184363">
    <property type="component" value="Unassembled WGS sequence"/>
</dbReference>